<dbReference type="PANTHER" id="PTHR30489:SF0">
    <property type="entry name" value="LIPOPROTEIN-RELEASING SYSTEM TRANSMEMBRANE PROTEIN LOLE"/>
    <property type="match status" value="1"/>
</dbReference>
<keyword evidence="11" id="KW-0449">Lipoprotein</keyword>
<evidence type="ECO:0000313" key="12">
    <source>
        <dbReference type="Proteomes" id="UP000029999"/>
    </source>
</evidence>
<evidence type="ECO:0000256" key="6">
    <source>
        <dbReference type="ARBA" id="ARBA00022989"/>
    </source>
</evidence>
<dbReference type="Pfam" id="PF12704">
    <property type="entry name" value="MacB_PCD"/>
    <property type="match status" value="1"/>
</dbReference>
<accession>A0A0A0BI19</accession>
<dbReference type="EMBL" id="JRQD01000002">
    <property type="protein sequence ID" value="KGM07312.1"/>
    <property type="molecule type" value="Genomic_DNA"/>
</dbReference>
<evidence type="ECO:0000313" key="11">
    <source>
        <dbReference type="EMBL" id="KGM07312.1"/>
    </source>
</evidence>
<dbReference type="GO" id="GO:0044874">
    <property type="term" value="P:lipoprotein localization to outer membrane"/>
    <property type="evidence" value="ECO:0007669"/>
    <property type="project" value="TreeGrafter"/>
</dbReference>
<keyword evidence="5 8" id="KW-0812">Transmembrane</keyword>
<dbReference type="Proteomes" id="UP000029999">
    <property type="component" value="Unassembled WGS sequence"/>
</dbReference>
<keyword evidence="7 8" id="KW-0472">Membrane</keyword>
<evidence type="ECO:0000259" key="9">
    <source>
        <dbReference type="Pfam" id="PF02687"/>
    </source>
</evidence>
<feature type="domain" description="MacB-like periplasmic core" evidence="10">
    <location>
        <begin position="27"/>
        <end position="216"/>
    </location>
</feature>
<keyword evidence="4" id="KW-1003">Cell membrane</keyword>
<evidence type="ECO:0000256" key="8">
    <source>
        <dbReference type="SAM" id="Phobius"/>
    </source>
</evidence>
<dbReference type="InterPro" id="IPR011925">
    <property type="entry name" value="LolCE_TM"/>
</dbReference>
<dbReference type="STRING" id="392484.LP43_0922"/>
<organism evidence="11 12">
    <name type="scientific">Methylophaga thiooxydans</name>
    <dbReference type="NCBI Taxonomy" id="392484"/>
    <lineage>
        <taxon>Bacteria</taxon>
        <taxon>Pseudomonadati</taxon>
        <taxon>Pseudomonadota</taxon>
        <taxon>Gammaproteobacteria</taxon>
        <taxon>Thiotrichales</taxon>
        <taxon>Piscirickettsiaceae</taxon>
        <taxon>Methylophaga</taxon>
    </lineage>
</organism>
<evidence type="ECO:0000256" key="3">
    <source>
        <dbReference type="ARBA" id="ARBA00022448"/>
    </source>
</evidence>
<dbReference type="AlphaFoldDB" id="A0A0A0BI19"/>
<evidence type="ECO:0000256" key="4">
    <source>
        <dbReference type="ARBA" id="ARBA00022475"/>
    </source>
</evidence>
<dbReference type="NCBIfam" id="TIGR02212">
    <property type="entry name" value="lolCE"/>
    <property type="match status" value="1"/>
</dbReference>
<comment type="subcellular location">
    <subcellularLocation>
        <location evidence="1">Cell membrane</location>
        <topology evidence="1">Multi-pass membrane protein</topology>
    </subcellularLocation>
</comment>
<dbReference type="InterPro" id="IPR051447">
    <property type="entry name" value="Lipoprotein-release_system"/>
</dbReference>
<proteinExistence type="inferred from homology"/>
<gene>
    <name evidence="11" type="primary">lolC</name>
    <name evidence="11" type="ORF">LP43_0922</name>
</gene>
<comment type="caution">
    <text evidence="11">The sequence shown here is derived from an EMBL/GenBank/DDBJ whole genome shotgun (WGS) entry which is preliminary data.</text>
</comment>
<dbReference type="InterPro" id="IPR025857">
    <property type="entry name" value="MacB_PCD"/>
</dbReference>
<dbReference type="GO" id="GO:0042953">
    <property type="term" value="P:lipoprotein transport"/>
    <property type="evidence" value="ECO:0007669"/>
    <property type="project" value="InterPro"/>
</dbReference>
<feature type="transmembrane region" description="Helical" evidence="8">
    <location>
        <begin position="272"/>
        <end position="296"/>
    </location>
</feature>
<dbReference type="InterPro" id="IPR003838">
    <property type="entry name" value="ABC3_permease_C"/>
</dbReference>
<evidence type="ECO:0000256" key="1">
    <source>
        <dbReference type="ARBA" id="ARBA00004651"/>
    </source>
</evidence>
<keyword evidence="3" id="KW-0813">Transport</keyword>
<dbReference type="Pfam" id="PF02687">
    <property type="entry name" value="FtsX"/>
    <property type="match status" value="1"/>
</dbReference>
<dbReference type="GO" id="GO:0098797">
    <property type="term" value="C:plasma membrane protein complex"/>
    <property type="evidence" value="ECO:0007669"/>
    <property type="project" value="TreeGrafter"/>
</dbReference>
<evidence type="ECO:0000256" key="2">
    <source>
        <dbReference type="ARBA" id="ARBA00005236"/>
    </source>
</evidence>
<reference evidence="11 12" key="1">
    <citation type="submission" date="2014-09" db="EMBL/GenBank/DDBJ databases">
        <authorList>
            <person name="Grob C."/>
            <person name="Taubert M."/>
            <person name="Howat A.M."/>
            <person name="Burns O.J."/>
            <person name="Dixon J.L."/>
            <person name="Chen Y."/>
            <person name="Murrell J.C."/>
        </authorList>
    </citation>
    <scope>NUCLEOTIDE SEQUENCE [LARGE SCALE GENOMIC DNA]</scope>
    <source>
        <strain evidence="11">L4</strain>
    </source>
</reference>
<dbReference type="RefSeq" id="WP_036312512.1">
    <property type="nucleotide sequence ID" value="NZ_JRQD01000002.1"/>
</dbReference>
<sequence>MFRPLSLYIGTRYTRAKRRNHFISFISLTSMLGVALGVAALITVLSVMNGFEKELKERILGMTSHAFITGQDGTLSDWQQLQSSLQDNPDLVDSAPFVEGQAMLSQGSRVRGTLVRGIDVELEKTVSTIGDKIIQGELEALTDGSFGIVLGKDLAIAMGVATGDKITLITPHVSPTPAGVIPRLKRLTVVGVFEIGMYEYDSSLAIMNITDAAKLFKIPGKVTGLRLEFDDVFKAPQLLRNVMQDVSTQYRGADWTYQHANFFRALKTEKTVMFVILLLIVAVAAFNIVSTLVMMVTDKHPDIAILRTLGMTPASVMGIFMVQGTLIGLIGTGLGVIGGVALALNVETLIAKLESLIGYQFLPADVYYISSLPSQLQWHDVSVIAITAFVLSILSTLYPSWRASQVKPAEALRYD</sequence>
<dbReference type="PANTHER" id="PTHR30489">
    <property type="entry name" value="LIPOPROTEIN-RELEASING SYSTEM TRANSMEMBRANE PROTEIN LOLE"/>
    <property type="match status" value="1"/>
</dbReference>
<keyword evidence="6 8" id="KW-1133">Transmembrane helix</keyword>
<feature type="transmembrane region" description="Helical" evidence="8">
    <location>
        <begin position="316"/>
        <end position="342"/>
    </location>
</feature>
<feature type="transmembrane region" description="Helical" evidence="8">
    <location>
        <begin position="22"/>
        <end position="48"/>
    </location>
</feature>
<feature type="transmembrane region" description="Helical" evidence="8">
    <location>
        <begin position="381"/>
        <end position="398"/>
    </location>
</feature>
<protein>
    <submittedName>
        <fullName evidence="11">Lipoprotein releasing system transmembrane protein LolC</fullName>
    </submittedName>
</protein>
<evidence type="ECO:0000256" key="5">
    <source>
        <dbReference type="ARBA" id="ARBA00022692"/>
    </source>
</evidence>
<evidence type="ECO:0000256" key="7">
    <source>
        <dbReference type="ARBA" id="ARBA00023136"/>
    </source>
</evidence>
<comment type="similarity">
    <text evidence="2">Belongs to the ABC-4 integral membrane protein family. LolC/E subfamily.</text>
</comment>
<evidence type="ECO:0000259" key="10">
    <source>
        <dbReference type="Pfam" id="PF12704"/>
    </source>
</evidence>
<feature type="domain" description="ABC3 transporter permease C-terminal" evidence="9">
    <location>
        <begin position="275"/>
        <end position="407"/>
    </location>
</feature>
<name>A0A0A0BI19_9GAMM</name>